<dbReference type="RefSeq" id="WP_194509173.1">
    <property type="nucleotide sequence ID" value="NZ_JADILU010000007.1"/>
</dbReference>
<organism evidence="1 2">
    <name type="scientific">Psychroserpens luteus</name>
    <dbReference type="NCBI Taxonomy" id="1434066"/>
    <lineage>
        <taxon>Bacteria</taxon>
        <taxon>Pseudomonadati</taxon>
        <taxon>Bacteroidota</taxon>
        <taxon>Flavobacteriia</taxon>
        <taxon>Flavobacteriales</taxon>
        <taxon>Flavobacteriaceae</taxon>
        <taxon>Psychroserpens</taxon>
    </lineage>
</organism>
<accession>A0ABW5ZSG9</accession>
<name>A0ABW5ZSG9_9FLAO</name>
<comment type="caution">
    <text evidence="1">The sequence shown here is derived from an EMBL/GenBank/DDBJ whole genome shotgun (WGS) entry which is preliminary data.</text>
</comment>
<evidence type="ECO:0000313" key="1">
    <source>
        <dbReference type="EMBL" id="MFD2915945.1"/>
    </source>
</evidence>
<dbReference type="EMBL" id="JBHUOS010000008">
    <property type="protein sequence ID" value="MFD2915945.1"/>
    <property type="molecule type" value="Genomic_DNA"/>
</dbReference>
<protein>
    <submittedName>
        <fullName evidence="1">Uncharacterized protein</fullName>
    </submittedName>
</protein>
<keyword evidence="2" id="KW-1185">Reference proteome</keyword>
<reference evidence="2" key="1">
    <citation type="journal article" date="2019" name="Int. J. Syst. Evol. Microbiol.">
        <title>The Global Catalogue of Microorganisms (GCM) 10K type strain sequencing project: providing services to taxonomists for standard genome sequencing and annotation.</title>
        <authorList>
            <consortium name="The Broad Institute Genomics Platform"/>
            <consortium name="The Broad Institute Genome Sequencing Center for Infectious Disease"/>
            <person name="Wu L."/>
            <person name="Ma J."/>
        </authorList>
    </citation>
    <scope>NUCLEOTIDE SEQUENCE [LARGE SCALE GENOMIC DNA]</scope>
    <source>
        <strain evidence="2">KCTC 32514</strain>
    </source>
</reference>
<evidence type="ECO:0000313" key="2">
    <source>
        <dbReference type="Proteomes" id="UP001597548"/>
    </source>
</evidence>
<sequence>MNSRWYISILIITLTFLGSIASKQQVVIPNQEIVLQFSSINVSTQDTQNAISSVKQQLEIAGVDDIKVQTLQDGQLKISYYSVSDVDSIKALLSNECNLDLGYVSKNDDERNIPSEEKTIAYNFDVYEIQQGDDVSELEGKLALEIKAQDDRIFNPNVLASNQDVKIDSKECIEKVTYKLSRTVSIAIDNNSYKIPEVRAGPVI</sequence>
<gene>
    <name evidence="1" type="ORF">ACFS29_09860</name>
</gene>
<proteinExistence type="predicted"/>
<dbReference type="Proteomes" id="UP001597548">
    <property type="component" value="Unassembled WGS sequence"/>
</dbReference>